<dbReference type="PANTHER" id="PTHR33577">
    <property type="entry name" value="STERIGMATOCYSTIN BIOSYNTHESIS PEROXIDASE STCC-RELATED"/>
    <property type="match status" value="1"/>
</dbReference>
<dbReference type="Proteomes" id="UP000028582">
    <property type="component" value="Unassembled WGS sequence"/>
</dbReference>
<evidence type="ECO:0000256" key="3">
    <source>
        <dbReference type="ARBA" id="ARBA00022617"/>
    </source>
</evidence>
<comment type="similarity">
    <text evidence="7">Belongs to the chloroperoxidase family.</text>
</comment>
<keyword evidence="2" id="KW-0575">Peroxidase</keyword>
<dbReference type="OrthoDB" id="407298at2759"/>
<dbReference type="AlphaFoldDB" id="A0A080ZZG6"/>
<evidence type="ECO:0000256" key="8">
    <source>
        <dbReference type="SAM" id="Phobius"/>
    </source>
</evidence>
<keyword evidence="5" id="KW-0560">Oxidoreductase</keyword>
<evidence type="ECO:0000259" key="9">
    <source>
        <dbReference type="PROSITE" id="PS51405"/>
    </source>
</evidence>
<keyword evidence="3" id="KW-0349">Heme</keyword>
<keyword evidence="4" id="KW-0479">Metal-binding</keyword>
<evidence type="ECO:0000313" key="10">
    <source>
        <dbReference type="EMBL" id="ETO72027.1"/>
    </source>
</evidence>
<sequence>SRSVSRAGNAPPECHSPIRFGLRIRIHFSMVSFVNCIVAAAVAVVSFTSPSAGLDVNLLPEGTYFKPADRMVSGVVGNTRPFRRSPCPALNTLANHGYLPRNGQNVTKAVLGPAVMSVYNLGEDATATLLALVPDTFSLDYLSTHNMIEHDASLIHNDVYFGGDPAQVNLTLAEQLLERGASSGKIGVTELGAARKARLADSLAINPNITYGSTQQTLSFLEASILVLGFGSKNNETVPVDTARSFLVDEKIPDGWERASSAISAAEARTTAAKIAAASA</sequence>
<accession>A0A080ZZG6</accession>
<dbReference type="Pfam" id="PF01328">
    <property type="entry name" value="Peroxidase_2"/>
    <property type="match status" value="1"/>
</dbReference>
<feature type="transmembrane region" description="Helical" evidence="8">
    <location>
        <begin position="26"/>
        <end position="47"/>
    </location>
</feature>
<dbReference type="PROSITE" id="PS51405">
    <property type="entry name" value="HEME_HALOPEROXIDASE"/>
    <property type="match status" value="1"/>
</dbReference>
<comment type="caution">
    <text evidence="10">The sequence shown here is derived from an EMBL/GenBank/DDBJ whole genome shotgun (WGS) entry which is preliminary data.</text>
</comment>
<gene>
    <name evidence="10" type="ORF">F444_11743</name>
</gene>
<evidence type="ECO:0000256" key="6">
    <source>
        <dbReference type="ARBA" id="ARBA00023004"/>
    </source>
</evidence>
<evidence type="ECO:0000256" key="4">
    <source>
        <dbReference type="ARBA" id="ARBA00022723"/>
    </source>
</evidence>
<evidence type="ECO:0000313" key="11">
    <source>
        <dbReference type="Proteomes" id="UP000028582"/>
    </source>
</evidence>
<organism evidence="10 11">
    <name type="scientific">Phytophthora nicotianae P1976</name>
    <dbReference type="NCBI Taxonomy" id="1317066"/>
    <lineage>
        <taxon>Eukaryota</taxon>
        <taxon>Sar</taxon>
        <taxon>Stramenopiles</taxon>
        <taxon>Oomycota</taxon>
        <taxon>Peronosporomycetes</taxon>
        <taxon>Peronosporales</taxon>
        <taxon>Peronosporaceae</taxon>
        <taxon>Phytophthora</taxon>
    </lineage>
</organism>
<reference evidence="10 11" key="1">
    <citation type="submission" date="2013-11" db="EMBL/GenBank/DDBJ databases">
        <title>The Genome Sequence of Phytophthora parasitica P1976.</title>
        <authorList>
            <consortium name="The Broad Institute Genomics Platform"/>
            <person name="Russ C."/>
            <person name="Tyler B."/>
            <person name="Panabieres F."/>
            <person name="Shan W."/>
            <person name="Tripathy S."/>
            <person name="Grunwald N."/>
            <person name="Machado M."/>
            <person name="Johnson C.S."/>
            <person name="Walker B."/>
            <person name="Young S."/>
            <person name="Zeng Q."/>
            <person name="Gargeya S."/>
            <person name="Fitzgerald M."/>
            <person name="Haas B."/>
            <person name="Abouelleil A."/>
            <person name="Allen A.W."/>
            <person name="Alvarado L."/>
            <person name="Arachchi H.M."/>
            <person name="Berlin A.M."/>
            <person name="Chapman S.B."/>
            <person name="Gainer-Dewar J."/>
            <person name="Goldberg J."/>
            <person name="Griggs A."/>
            <person name="Gujja S."/>
            <person name="Hansen M."/>
            <person name="Howarth C."/>
            <person name="Imamovic A."/>
            <person name="Ireland A."/>
            <person name="Larimer J."/>
            <person name="McCowan C."/>
            <person name="Murphy C."/>
            <person name="Pearson M."/>
            <person name="Poon T.W."/>
            <person name="Priest M."/>
            <person name="Roberts A."/>
            <person name="Saif S."/>
            <person name="Shea T."/>
            <person name="Sisk P."/>
            <person name="Sykes S."/>
            <person name="Wortman J."/>
            <person name="Nusbaum C."/>
            <person name="Birren B."/>
        </authorList>
    </citation>
    <scope>NUCLEOTIDE SEQUENCE [LARGE SCALE GENOMIC DNA]</scope>
    <source>
        <strain evidence="10 11">P1976</strain>
    </source>
</reference>
<evidence type="ECO:0000256" key="7">
    <source>
        <dbReference type="ARBA" id="ARBA00025795"/>
    </source>
</evidence>
<name>A0A080ZZG6_PHYNI</name>
<feature type="domain" description="Heme haloperoxidase family profile" evidence="9">
    <location>
        <begin position="61"/>
        <end position="270"/>
    </location>
</feature>
<dbReference type="InterPro" id="IPR036851">
    <property type="entry name" value="Chloroperoxidase-like_sf"/>
</dbReference>
<protein>
    <recommendedName>
        <fullName evidence="9">Heme haloperoxidase family profile domain-containing protein</fullName>
    </recommendedName>
</protein>
<keyword evidence="8" id="KW-0812">Transmembrane</keyword>
<dbReference type="Gene3D" id="1.10.489.10">
    <property type="entry name" value="Chloroperoxidase-like"/>
    <property type="match status" value="1"/>
</dbReference>
<evidence type="ECO:0000256" key="2">
    <source>
        <dbReference type="ARBA" id="ARBA00022559"/>
    </source>
</evidence>
<dbReference type="GO" id="GO:0004601">
    <property type="term" value="F:peroxidase activity"/>
    <property type="evidence" value="ECO:0007669"/>
    <property type="project" value="UniProtKB-KW"/>
</dbReference>
<evidence type="ECO:0000256" key="1">
    <source>
        <dbReference type="ARBA" id="ARBA00001970"/>
    </source>
</evidence>
<keyword evidence="8" id="KW-0472">Membrane</keyword>
<dbReference type="GO" id="GO:0046872">
    <property type="term" value="F:metal ion binding"/>
    <property type="evidence" value="ECO:0007669"/>
    <property type="project" value="UniProtKB-KW"/>
</dbReference>
<dbReference type="EMBL" id="ANJA01002116">
    <property type="protein sequence ID" value="ETO72027.1"/>
    <property type="molecule type" value="Genomic_DNA"/>
</dbReference>
<keyword evidence="8" id="KW-1133">Transmembrane helix</keyword>
<comment type="cofactor">
    <cofactor evidence="1">
        <name>heme b</name>
        <dbReference type="ChEBI" id="CHEBI:60344"/>
    </cofactor>
</comment>
<evidence type="ECO:0000256" key="5">
    <source>
        <dbReference type="ARBA" id="ARBA00023002"/>
    </source>
</evidence>
<dbReference type="SUPFAM" id="SSF47571">
    <property type="entry name" value="Cloroperoxidase"/>
    <property type="match status" value="1"/>
</dbReference>
<proteinExistence type="inferred from homology"/>
<keyword evidence="6" id="KW-0408">Iron</keyword>
<feature type="non-terminal residue" evidence="10">
    <location>
        <position position="1"/>
    </location>
</feature>
<dbReference type="InterPro" id="IPR000028">
    <property type="entry name" value="Chloroperoxidase"/>
</dbReference>
<dbReference type="PANTHER" id="PTHR33577:SF9">
    <property type="entry name" value="PEROXIDASE STCC"/>
    <property type="match status" value="1"/>
</dbReference>